<keyword evidence="5 13" id="KW-0808">Transferase</keyword>
<dbReference type="SMART" id="SM00876">
    <property type="entry name" value="BATS"/>
    <property type="match status" value="1"/>
</dbReference>
<evidence type="ECO:0000256" key="8">
    <source>
        <dbReference type="ARBA" id="ARBA00022723"/>
    </source>
</evidence>
<dbReference type="InterPro" id="IPR010722">
    <property type="entry name" value="BATS_dom"/>
</dbReference>
<dbReference type="EC" id="2.8.1.6" evidence="3 13"/>
<evidence type="ECO:0000259" key="14">
    <source>
        <dbReference type="PROSITE" id="PS51918"/>
    </source>
</evidence>
<dbReference type="PANTHER" id="PTHR22976:SF2">
    <property type="entry name" value="BIOTIN SYNTHASE, MITOCHONDRIAL"/>
    <property type="match status" value="1"/>
</dbReference>
<protein>
    <recommendedName>
        <fullName evidence="3 13">Biotin synthase</fullName>
        <ecNumber evidence="3 13">2.8.1.6</ecNumber>
    </recommendedName>
</protein>
<comment type="function">
    <text evidence="13">Catalyzes the conversion of dethiobiotin (DTB) to biotin by the insertion of a sulfur atom into dethiobiotin via a radical-based mechanism.</text>
</comment>
<keyword evidence="10 13" id="KW-0408">Iron</keyword>
<dbReference type="Proteomes" id="UP000675880">
    <property type="component" value="Unassembled WGS sequence"/>
</dbReference>
<reference evidence="15 16" key="1">
    <citation type="submission" date="2021-02" db="EMBL/GenBank/DDBJ databases">
        <authorList>
            <person name="Han P."/>
        </authorList>
    </citation>
    <scope>NUCLEOTIDE SEQUENCE [LARGE SCALE GENOMIC DNA]</scope>
    <source>
        <strain evidence="15">Candidatus Nitrospira sp. ZN2</strain>
    </source>
</reference>
<keyword evidence="8 13" id="KW-0479">Metal-binding</keyword>
<dbReference type="RefSeq" id="WP_213040135.1">
    <property type="nucleotide sequence ID" value="NZ_CAJNBJ010000001.1"/>
</dbReference>
<keyword evidence="4 13" id="KW-0004">4Fe-4S</keyword>
<organism evidence="15 16">
    <name type="scientific">Nitrospira defluvii</name>
    <dbReference type="NCBI Taxonomy" id="330214"/>
    <lineage>
        <taxon>Bacteria</taxon>
        <taxon>Pseudomonadati</taxon>
        <taxon>Nitrospirota</taxon>
        <taxon>Nitrospiria</taxon>
        <taxon>Nitrospirales</taxon>
        <taxon>Nitrospiraceae</taxon>
        <taxon>Nitrospira</taxon>
    </lineage>
</organism>
<evidence type="ECO:0000313" key="15">
    <source>
        <dbReference type="EMBL" id="CAE6690662.1"/>
    </source>
</evidence>
<comment type="pathway">
    <text evidence="1 13">Cofactor biosynthesis; biotin biosynthesis; biotin from 7,8-diaminononanoate: step 2/2.</text>
</comment>
<dbReference type="HAMAP" id="MF_01694">
    <property type="entry name" value="BioB"/>
    <property type="match status" value="1"/>
</dbReference>
<evidence type="ECO:0000313" key="16">
    <source>
        <dbReference type="Proteomes" id="UP000675880"/>
    </source>
</evidence>
<keyword evidence="11 13" id="KW-0411">Iron-sulfur</keyword>
<dbReference type="SMART" id="SM00729">
    <property type="entry name" value="Elp3"/>
    <property type="match status" value="1"/>
</dbReference>
<evidence type="ECO:0000256" key="11">
    <source>
        <dbReference type="ARBA" id="ARBA00023014"/>
    </source>
</evidence>
<evidence type="ECO:0000256" key="9">
    <source>
        <dbReference type="ARBA" id="ARBA00022756"/>
    </source>
</evidence>
<feature type="binding site" evidence="13">
    <location>
        <position position="271"/>
    </location>
    <ligand>
        <name>[2Fe-2S] cluster</name>
        <dbReference type="ChEBI" id="CHEBI:190135"/>
    </ligand>
</feature>
<dbReference type="EMBL" id="CAJNBJ010000001">
    <property type="protein sequence ID" value="CAE6690662.1"/>
    <property type="molecule type" value="Genomic_DNA"/>
</dbReference>
<evidence type="ECO:0000256" key="12">
    <source>
        <dbReference type="ARBA" id="ARBA00051157"/>
    </source>
</evidence>
<dbReference type="PANTHER" id="PTHR22976">
    <property type="entry name" value="BIOTIN SYNTHASE"/>
    <property type="match status" value="1"/>
</dbReference>
<feature type="binding site" evidence="13">
    <location>
        <position position="65"/>
    </location>
    <ligand>
        <name>[4Fe-4S] cluster</name>
        <dbReference type="ChEBI" id="CHEBI:49883"/>
        <note>4Fe-4S-S-AdoMet</note>
    </ligand>
</feature>
<proteinExistence type="inferred from homology"/>
<dbReference type="InterPro" id="IPR024177">
    <property type="entry name" value="Biotin_synthase"/>
</dbReference>
<evidence type="ECO:0000256" key="1">
    <source>
        <dbReference type="ARBA" id="ARBA00004942"/>
    </source>
</evidence>
<dbReference type="InterPro" id="IPR002684">
    <property type="entry name" value="Biotin_synth/BioAB"/>
</dbReference>
<evidence type="ECO:0000256" key="4">
    <source>
        <dbReference type="ARBA" id="ARBA00022485"/>
    </source>
</evidence>
<dbReference type="SFLD" id="SFLDG01060">
    <property type="entry name" value="BATS_domain_containing"/>
    <property type="match status" value="1"/>
</dbReference>
<evidence type="ECO:0000256" key="3">
    <source>
        <dbReference type="ARBA" id="ARBA00012236"/>
    </source>
</evidence>
<dbReference type="InterPro" id="IPR058240">
    <property type="entry name" value="rSAM_sf"/>
</dbReference>
<comment type="similarity">
    <text evidence="2 13">Belongs to the radical SAM superfamily. Biotin synthase family.</text>
</comment>
<dbReference type="InterPro" id="IPR006638">
    <property type="entry name" value="Elp3/MiaA/NifB-like_rSAM"/>
</dbReference>
<evidence type="ECO:0000256" key="13">
    <source>
        <dbReference type="HAMAP-Rule" id="MF_01694"/>
    </source>
</evidence>
<feature type="domain" description="Radical SAM core" evidence="14">
    <location>
        <begin position="50"/>
        <end position="276"/>
    </location>
</feature>
<dbReference type="NCBIfam" id="TIGR00433">
    <property type="entry name" value="bioB"/>
    <property type="match status" value="1"/>
</dbReference>
<dbReference type="InterPro" id="IPR007197">
    <property type="entry name" value="rSAM"/>
</dbReference>
<keyword evidence="7 13" id="KW-0001">2Fe-2S</keyword>
<comment type="cofactor">
    <cofactor evidence="13">
        <name>[4Fe-4S] cluster</name>
        <dbReference type="ChEBI" id="CHEBI:49883"/>
    </cofactor>
    <text evidence="13">Binds 1 [4Fe-4S] cluster. The cluster is coordinated with 3 cysteines and an exchangeable S-adenosyl-L-methionine.</text>
</comment>
<accession>A0ABM8QDD5</accession>
<dbReference type="PROSITE" id="PS51918">
    <property type="entry name" value="RADICAL_SAM"/>
    <property type="match status" value="1"/>
</dbReference>
<sequence>MTELSRLAEKALRDEPLTHEESLAVLQTPDSRLLELLQAAFTVRERYFGKTVRLQMLLNAKSGACQEDCGYCSQSSVSKAPIERYGLLPQEQMITGARRAAAAKAQRYCIVISGRSPLDRDIAEIASAVRSIKQEVPIQICCSLGLLSEHQAKDLKAAGVDRINHNLNTSEAYHPEICTTHTFQDRLATIRHARTAGLEICSGGIVGMGESDEDLIDLALALRDVKPDSIPINTLHPASGTPMEHAAPLTPQRCLKALCLFRFLHPRTEIRIAGGREHNLRSLQPLALYPADSVFVNGYLTTPGQPAAEVWRMIEDLGFEIQVDALPLTQDAAPAGEPAVGRHS</sequence>
<dbReference type="GO" id="GO:0004076">
    <property type="term" value="F:biotin synthase activity"/>
    <property type="evidence" value="ECO:0007669"/>
    <property type="project" value="UniProtKB-EC"/>
</dbReference>
<comment type="subunit">
    <text evidence="13">Homodimer.</text>
</comment>
<feature type="binding site" evidence="13">
    <location>
        <position position="72"/>
    </location>
    <ligand>
        <name>[4Fe-4S] cluster</name>
        <dbReference type="ChEBI" id="CHEBI:49883"/>
        <note>4Fe-4S-S-AdoMet</note>
    </ligand>
</feature>
<evidence type="ECO:0000256" key="2">
    <source>
        <dbReference type="ARBA" id="ARBA00010765"/>
    </source>
</evidence>
<comment type="caution">
    <text evidence="15">The sequence shown here is derived from an EMBL/GenBank/DDBJ whole genome shotgun (WGS) entry which is preliminary data.</text>
</comment>
<evidence type="ECO:0000256" key="6">
    <source>
        <dbReference type="ARBA" id="ARBA00022691"/>
    </source>
</evidence>
<dbReference type="SUPFAM" id="SSF102114">
    <property type="entry name" value="Radical SAM enzymes"/>
    <property type="match status" value="1"/>
</dbReference>
<dbReference type="Pfam" id="PF06968">
    <property type="entry name" value="BATS"/>
    <property type="match status" value="1"/>
</dbReference>
<name>A0ABM8QDD5_9BACT</name>
<gene>
    <name evidence="13 15" type="primary">bioB</name>
    <name evidence="15" type="ORF">NSPZN2_10206</name>
</gene>
<evidence type="ECO:0000256" key="7">
    <source>
        <dbReference type="ARBA" id="ARBA00022714"/>
    </source>
</evidence>
<dbReference type="Pfam" id="PF04055">
    <property type="entry name" value="Radical_SAM"/>
    <property type="match status" value="1"/>
</dbReference>
<dbReference type="SFLD" id="SFLDG01278">
    <property type="entry name" value="biotin_synthase_like"/>
    <property type="match status" value="1"/>
</dbReference>
<feature type="binding site" evidence="13">
    <location>
        <position position="109"/>
    </location>
    <ligand>
        <name>[2Fe-2S] cluster</name>
        <dbReference type="ChEBI" id="CHEBI:190135"/>
    </ligand>
</feature>
<feature type="binding site" evidence="13">
    <location>
        <position position="141"/>
    </location>
    <ligand>
        <name>[2Fe-2S] cluster</name>
        <dbReference type="ChEBI" id="CHEBI:190135"/>
    </ligand>
</feature>
<evidence type="ECO:0000256" key="5">
    <source>
        <dbReference type="ARBA" id="ARBA00022679"/>
    </source>
</evidence>
<dbReference type="InterPro" id="IPR013785">
    <property type="entry name" value="Aldolase_TIM"/>
</dbReference>
<dbReference type="Gene3D" id="3.20.20.70">
    <property type="entry name" value="Aldolase class I"/>
    <property type="match status" value="1"/>
</dbReference>
<evidence type="ECO:0000256" key="10">
    <source>
        <dbReference type="ARBA" id="ARBA00023004"/>
    </source>
</evidence>
<keyword evidence="6 13" id="KW-0949">S-adenosyl-L-methionine</keyword>
<keyword evidence="16" id="KW-1185">Reference proteome</keyword>
<dbReference type="CDD" id="cd01335">
    <property type="entry name" value="Radical_SAM"/>
    <property type="match status" value="1"/>
</dbReference>
<feature type="binding site" evidence="13">
    <location>
        <position position="201"/>
    </location>
    <ligand>
        <name>[2Fe-2S] cluster</name>
        <dbReference type="ChEBI" id="CHEBI:190135"/>
    </ligand>
</feature>
<comment type="catalytic activity">
    <reaction evidence="12 13">
        <text>(4R,5S)-dethiobiotin + (sulfur carrier)-SH + 2 reduced [2Fe-2S]-[ferredoxin] + 2 S-adenosyl-L-methionine = (sulfur carrier)-H + biotin + 2 5'-deoxyadenosine + 2 L-methionine + 2 oxidized [2Fe-2S]-[ferredoxin]</text>
        <dbReference type="Rhea" id="RHEA:22060"/>
        <dbReference type="Rhea" id="RHEA-COMP:10000"/>
        <dbReference type="Rhea" id="RHEA-COMP:10001"/>
        <dbReference type="Rhea" id="RHEA-COMP:14737"/>
        <dbReference type="Rhea" id="RHEA-COMP:14739"/>
        <dbReference type="ChEBI" id="CHEBI:17319"/>
        <dbReference type="ChEBI" id="CHEBI:29917"/>
        <dbReference type="ChEBI" id="CHEBI:33737"/>
        <dbReference type="ChEBI" id="CHEBI:33738"/>
        <dbReference type="ChEBI" id="CHEBI:57586"/>
        <dbReference type="ChEBI" id="CHEBI:57844"/>
        <dbReference type="ChEBI" id="CHEBI:59789"/>
        <dbReference type="ChEBI" id="CHEBI:64428"/>
        <dbReference type="ChEBI" id="CHEBI:149473"/>
        <dbReference type="EC" id="2.8.1.6"/>
    </reaction>
</comment>
<dbReference type="PIRSF" id="PIRSF001619">
    <property type="entry name" value="Biotin_synth"/>
    <property type="match status" value="1"/>
</dbReference>
<feature type="binding site" evidence="13">
    <location>
        <position position="69"/>
    </location>
    <ligand>
        <name>[4Fe-4S] cluster</name>
        <dbReference type="ChEBI" id="CHEBI:49883"/>
        <note>4Fe-4S-S-AdoMet</note>
    </ligand>
</feature>
<dbReference type="SFLD" id="SFLDS00029">
    <property type="entry name" value="Radical_SAM"/>
    <property type="match status" value="1"/>
</dbReference>
<comment type="cofactor">
    <cofactor evidence="13">
        <name>[2Fe-2S] cluster</name>
        <dbReference type="ChEBI" id="CHEBI:190135"/>
    </cofactor>
    <text evidence="13">Binds 1 [2Fe-2S] cluster. The cluster is coordinated with 3 cysteines and 1 arginine.</text>
</comment>
<keyword evidence="9 13" id="KW-0093">Biotin biosynthesis</keyword>